<dbReference type="STRING" id="75913.A0A0K0FBN4"/>
<proteinExistence type="inferred from homology"/>
<keyword evidence="4" id="KW-0186">Copper</keyword>
<keyword evidence="4" id="KW-0813">Transport</keyword>
<keyword evidence="4" id="KW-0187">Copper transport</keyword>
<sequence length="167" mass="19030">MNMLLHFGLKEYILFDFWKTGSFSGIFGSMVIIFLIGFLYEGIRKARVWMAKYEARGKNDGSVSENYHQPLTPEVRANSNIPSSVNTTPESFINKIPSYRIIHALLYGTQTTISFALMLIIMTFNGWIIIAALLGLTIVAKNYILSSNLQFVLINIIFKTIYKVQFI</sequence>
<evidence type="ECO:0000256" key="2">
    <source>
        <dbReference type="ARBA" id="ARBA00022989"/>
    </source>
</evidence>
<evidence type="ECO:0000313" key="6">
    <source>
        <dbReference type="WBParaSite" id="SVE_0624700.2"/>
    </source>
</evidence>
<evidence type="ECO:0000256" key="4">
    <source>
        <dbReference type="RuleBase" id="RU367022"/>
    </source>
</evidence>
<keyword evidence="5" id="KW-1185">Reference proteome</keyword>
<dbReference type="Pfam" id="PF04145">
    <property type="entry name" value="Ctr"/>
    <property type="match status" value="1"/>
</dbReference>
<keyword evidence="2 4" id="KW-1133">Transmembrane helix</keyword>
<evidence type="ECO:0000313" key="5">
    <source>
        <dbReference type="Proteomes" id="UP000035680"/>
    </source>
</evidence>
<keyword evidence="4" id="KW-0406">Ion transport</keyword>
<keyword evidence="1 4" id="KW-0812">Transmembrane</keyword>
<protein>
    <recommendedName>
        <fullName evidence="4">Copper transport protein</fullName>
    </recommendedName>
</protein>
<dbReference type="PANTHER" id="PTHR12483">
    <property type="entry name" value="SOLUTE CARRIER FAMILY 31 COPPER TRANSPORTERS"/>
    <property type="match status" value="1"/>
</dbReference>
<name>A0A0K0FBN4_STRVS</name>
<feature type="transmembrane region" description="Helical" evidence="4">
    <location>
        <begin position="20"/>
        <end position="40"/>
    </location>
</feature>
<reference evidence="6" key="2">
    <citation type="submission" date="2015-08" db="UniProtKB">
        <authorList>
            <consortium name="WormBaseParasite"/>
        </authorList>
    </citation>
    <scope>IDENTIFICATION</scope>
</reference>
<dbReference type="GO" id="GO:0016020">
    <property type="term" value="C:membrane"/>
    <property type="evidence" value="ECO:0007669"/>
    <property type="project" value="UniProtKB-SubCell"/>
</dbReference>
<evidence type="ECO:0000256" key="3">
    <source>
        <dbReference type="ARBA" id="ARBA00023136"/>
    </source>
</evidence>
<organism evidence="5 6">
    <name type="scientific">Strongyloides venezuelensis</name>
    <name type="common">Threadworm</name>
    <dbReference type="NCBI Taxonomy" id="75913"/>
    <lineage>
        <taxon>Eukaryota</taxon>
        <taxon>Metazoa</taxon>
        <taxon>Ecdysozoa</taxon>
        <taxon>Nematoda</taxon>
        <taxon>Chromadorea</taxon>
        <taxon>Rhabditida</taxon>
        <taxon>Tylenchina</taxon>
        <taxon>Panagrolaimomorpha</taxon>
        <taxon>Strongyloidoidea</taxon>
        <taxon>Strongyloididae</taxon>
        <taxon>Strongyloides</taxon>
    </lineage>
</organism>
<dbReference type="WBParaSite" id="SVE_0624700.2">
    <property type="protein sequence ID" value="SVE_0624700.2"/>
    <property type="gene ID" value="SVE_0624700"/>
</dbReference>
<dbReference type="AlphaFoldDB" id="A0A0K0FBN4"/>
<dbReference type="GO" id="GO:0005375">
    <property type="term" value="F:copper ion transmembrane transporter activity"/>
    <property type="evidence" value="ECO:0007669"/>
    <property type="project" value="UniProtKB-UniRule"/>
</dbReference>
<comment type="similarity">
    <text evidence="4">Belongs to the copper transporter (Ctr) (TC 1.A.56) family. SLC31A subfamily.</text>
</comment>
<dbReference type="InterPro" id="IPR007274">
    <property type="entry name" value="Cop_transporter"/>
</dbReference>
<dbReference type="Proteomes" id="UP000035680">
    <property type="component" value="Unassembled WGS sequence"/>
</dbReference>
<evidence type="ECO:0000256" key="1">
    <source>
        <dbReference type="ARBA" id="ARBA00022692"/>
    </source>
</evidence>
<dbReference type="PANTHER" id="PTHR12483:SF115">
    <property type="entry name" value="COPPER TRANSPORT PROTEIN"/>
    <property type="match status" value="1"/>
</dbReference>
<accession>A0A0K0FBN4</accession>
<comment type="subcellular location">
    <subcellularLocation>
        <location evidence="4">Membrane</location>
        <topology evidence="4">Multi-pass membrane protein</topology>
    </subcellularLocation>
</comment>
<reference evidence="5" key="1">
    <citation type="submission" date="2014-07" db="EMBL/GenBank/DDBJ databases">
        <authorList>
            <person name="Martin A.A"/>
            <person name="De Silva N."/>
        </authorList>
    </citation>
    <scope>NUCLEOTIDE SEQUENCE</scope>
</reference>
<keyword evidence="3 4" id="KW-0472">Membrane</keyword>